<sequence length="208" mass="24045">MVQFVQAQNIGIAYLEERFGLQISKDENFFREWFESLPEITDVEKQYLDRVKNNFLNLVQRPPILENAVKMVVLSPLLDLAGFYSQPFSIATEESIEISVEDEEEIIRGRIDVLVIQEQFWLLVIESKRASFSLLENIPQALAYMLANPNQEKPVFGLLTNGSHFLFLKVNSSNTPIYGISDEFTLLKRKNELYEVLAILKKLSQILR</sequence>
<dbReference type="GO" id="GO:0004519">
    <property type="term" value="F:endonuclease activity"/>
    <property type="evidence" value="ECO:0007669"/>
    <property type="project" value="UniProtKB-KW"/>
</dbReference>
<accession>A0ABR8B7S7</accession>
<dbReference type="RefSeq" id="WP_190565575.1">
    <property type="nucleotide sequence ID" value="NZ_JACJQL010000002.1"/>
</dbReference>
<protein>
    <submittedName>
        <fullName evidence="1">Restriction endonuclease subunit R</fullName>
    </submittedName>
</protein>
<dbReference type="EMBL" id="JACJQL010000002">
    <property type="protein sequence ID" value="MBD2250172.1"/>
    <property type="molecule type" value="Genomic_DNA"/>
</dbReference>
<dbReference type="Proteomes" id="UP000621307">
    <property type="component" value="Unassembled WGS sequence"/>
</dbReference>
<comment type="caution">
    <text evidence="1">The sequence shown here is derived from an EMBL/GenBank/DDBJ whole genome shotgun (WGS) entry which is preliminary data.</text>
</comment>
<keyword evidence="2" id="KW-1185">Reference proteome</keyword>
<keyword evidence="1" id="KW-0255">Endonuclease</keyword>
<gene>
    <name evidence="1" type="ORF">H6G14_02470</name>
</gene>
<reference evidence="1 2" key="1">
    <citation type="journal article" date="2020" name="ISME J.">
        <title>Comparative genomics reveals insights into cyanobacterial evolution and habitat adaptation.</title>
        <authorList>
            <person name="Chen M.Y."/>
            <person name="Teng W.K."/>
            <person name="Zhao L."/>
            <person name="Hu C.X."/>
            <person name="Zhou Y.K."/>
            <person name="Han B.P."/>
            <person name="Song L.R."/>
            <person name="Shu W.S."/>
        </authorList>
    </citation>
    <scope>NUCLEOTIDE SEQUENCE [LARGE SCALE GENOMIC DNA]</scope>
    <source>
        <strain evidence="1 2">FACHB-3921</strain>
    </source>
</reference>
<evidence type="ECO:0000313" key="2">
    <source>
        <dbReference type="Proteomes" id="UP000621307"/>
    </source>
</evidence>
<name>A0ABR8B7S7_9NOSO</name>
<evidence type="ECO:0000313" key="1">
    <source>
        <dbReference type="EMBL" id="MBD2250172.1"/>
    </source>
</evidence>
<proteinExistence type="predicted"/>
<dbReference type="Gene3D" id="3.90.1570.30">
    <property type="match status" value="1"/>
</dbReference>
<keyword evidence="1" id="KW-0540">Nuclease</keyword>
<keyword evidence="1" id="KW-0378">Hydrolase</keyword>
<organism evidence="1 2">
    <name type="scientific">Nostoc parmelioides FACHB-3921</name>
    <dbReference type="NCBI Taxonomy" id="2692909"/>
    <lineage>
        <taxon>Bacteria</taxon>
        <taxon>Bacillati</taxon>
        <taxon>Cyanobacteriota</taxon>
        <taxon>Cyanophyceae</taxon>
        <taxon>Nostocales</taxon>
        <taxon>Nostocaceae</taxon>
        <taxon>Nostoc</taxon>
    </lineage>
</organism>